<proteinExistence type="predicted"/>
<dbReference type="Proteomes" id="UP000001055">
    <property type="component" value="Unassembled WGS sequence"/>
</dbReference>
<protein>
    <submittedName>
        <fullName evidence="2">Uncharacterized protein</fullName>
    </submittedName>
</protein>
<feature type="region of interest" description="Disordered" evidence="1">
    <location>
        <begin position="121"/>
        <end position="161"/>
    </location>
</feature>
<reference evidence="3" key="1">
    <citation type="journal article" date="2007" name="Plant Cell">
        <title>Dothideomycete-plant interactions illuminated by genome sequencing and EST analysis of the wheat pathogen Stagonospora nodorum.</title>
        <authorList>
            <person name="Hane J.K."/>
            <person name="Lowe R.G."/>
            <person name="Solomon P.S."/>
            <person name="Tan K.C."/>
            <person name="Schoch C.L."/>
            <person name="Spatafora J.W."/>
            <person name="Crous P.W."/>
            <person name="Kodira C."/>
            <person name="Birren B.W."/>
            <person name="Galagan J.E."/>
            <person name="Torriani S.F."/>
            <person name="McDonald B.A."/>
            <person name="Oliver R.P."/>
        </authorList>
    </citation>
    <scope>NUCLEOTIDE SEQUENCE [LARGE SCALE GENOMIC DNA]</scope>
    <source>
        <strain evidence="3">SN15 / ATCC MYA-4574 / FGSC 10173</strain>
    </source>
</reference>
<evidence type="ECO:0000313" key="3">
    <source>
        <dbReference type="Proteomes" id="UP000001055"/>
    </source>
</evidence>
<dbReference type="GeneID" id="5976991"/>
<dbReference type="RefSeq" id="XP_001800086.1">
    <property type="nucleotide sequence ID" value="XM_001800034.1"/>
</dbReference>
<accession>Q0UEL5</accession>
<dbReference type="EMBL" id="CH445339">
    <property type="protein sequence ID" value="EAT83064.1"/>
    <property type="molecule type" value="Genomic_DNA"/>
</dbReference>
<dbReference type="AlphaFoldDB" id="Q0UEL5"/>
<feature type="compositionally biased region" description="Basic and acidic residues" evidence="1">
    <location>
        <begin position="149"/>
        <end position="161"/>
    </location>
</feature>
<dbReference type="KEGG" id="pno:SNOG_09799"/>
<evidence type="ECO:0000256" key="1">
    <source>
        <dbReference type="SAM" id="MobiDB-lite"/>
    </source>
</evidence>
<feature type="region of interest" description="Disordered" evidence="1">
    <location>
        <begin position="36"/>
        <end position="74"/>
    </location>
</feature>
<gene>
    <name evidence="2" type="ORF">SNOG_09799</name>
</gene>
<sequence>MASDWLMHGSFQGIHEIPVYMRFVIPMSNARDRKGYAHVGVDGGRGEGSERRHDMNDSGNEVGPRLKVGPLDSGATHGSIATASWHLFSPRDVPVICPPPNLAFISSLDCSSGLRASVAGGASHSRYTCKPSSSTNISRPASSTPSGPSRDHDKEWRKTRQ</sequence>
<name>Q0UEL5_PHANO</name>
<dbReference type="InParanoid" id="Q0UEL5"/>
<evidence type="ECO:0000313" key="2">
    <source>
        <dbReference type="EMBL" id="EAT83064.1"/>
    </source>
</evidence>
<feature type="compositionally biased region" description="Basic and acidic residues" evidence="1">
    <location>
        <begin position="44"/>
        <end position="56"/>
    </location>
</feature>
<dbReference type="HOGENOM" id="CLU_1644314_0_0_1"/>
<feature type="compositionally biased region" description="Polar residues" evidence="1">
    <location>
        <begin position="130"/>
        <end position="147"/>
    </location>
</feature>
<organism evidence="2 3">
    <name type="scientific">Phaeosphaeria nodorum (strain SN15 / ATCC MYA-4574 / FGSC 10173)</name>
    <name type="common">Glume blotch fungus</name>
    <name type="synonym">Parastagonospora nodorum</name>
    <dbReference type="NCBI Taxonomy" id="321614"/>
    <lineage>
        <taxon>Eukaryota</taxon>
        <taxon>Fungi</taxon>
        <taxon>Dikarya</taxon>
        <taxon>Ascomycota</taxon>
        <taxon>Pezizomycotina</taxon>
        <taxon>Dothideomycetes</taxon>
        <taxon>Pleosporomycetidae</taxon>
        <taxon>Pleosporales</taxon>
        <taxon>Pleosporineae</taxon>
        <taxon>Phaeosphaeriaceae</taxon>
        <taxon>Parastagonospora</taxon>
    </lineage>
</organism>